<dbReference type="OrthoDB" id="1364854at2"/>
<sequence>MRKYTEMELELLNMQIGCMLRLGRLKKGMSQLDLALLLGSNPTMIGRIERFENVSGWDKILSISQQLSIDFCNLFVLKTKEELLLVVEESFKLEDKLTQEKRDYYDYLKSQIINRYSLLKKKK</sequence>
<dbReference type="CDD" id="cd00093">
    <property type="entry name" value="HTH_XRE"/>
    <property type="match status" value="1"/>
</dbReference>
<keyword evidence="3" id="KW-1185">Reference proteome</keyword>
<dbReference type="PROSITE" id="PS50943">
    <property type="entry name" value="HTH_CROC1"/>
    <property type="match status" value="1"/>
</dbReference>
<dbReference type="Proteomes" id="UP000032544">
    <property type="component" value="Unassembled WGS sequence"/>
</dbReference>
<dbReference type="EMBL" id="JRHC01000002">
    <property type="protein sequence ID" value="KJF43588.1"/>
    <property type="molecule type" value="Genomic_DNA"/>
</dbReference>
<organism evidence="2 3">
    <name type="scientific">Draconibacterium sediminis</name>
    <dbReference type="NCBI Taxonomy" id="1544798"/>
    <lineage>
        <taxon>Bacteria</taxon>
        <taxon>Pseudomonadati</taxon>
        <taxon>Bacteroidota</taxon>
        <taxon>Bacteroidia</taxon>
        <taxon>Marinilabiliales</taxon>
        <taxon>Prolixibacteraceae</taxon>
        <taxon>Draconibacterium</taxon>
    </lineage>
</organism>
<feature type="domain" description="HTH cro/C1-type" evidence="1">
    <location>
        <begin position="20"/>
        <end position="50"/>
    </location>
</feature>
<dbReference type="GO" id="GO:0003677">
    <property type="term" value="F:DNA binding"/>
    <property type="evidence" value="ECO:0007669"/>
    <property type="project" value="UniProtKB-KW"/>
</dbReference>
<reference evidence="2 3" key="1">
    <citation type="submission" date="2014-09" db="EMBL/GenBank/DDBJ databases">
        <title>Draft Genome Sequence of Draconibacterium sp. JN14CK-3.</title>
        <authorList>
            <person name="Dong C."/>
            <person name="Lai Q."/>
            <person name="Shao Z."/>
        </authorList>
    </citation>
    <scope>NUCLEOTIDE SEQUENCE [LARGE SCALE GENOMIC DNA]</scope>
    <source>
        <strain evidence="2 3">JN14CK-3</strain>
    </source>
</reference>
<evidence type="ECO:0000313" key="2">
    <source>
        <dbReference type="EMBL" id="KJF43588.1"/>
    </source>
</evidence>
<dbReference type="SUPFAM" id="SSF47413">
    <property type="entry name" value="lambda repressor-like DNA-binding domains"/>
    <property type="match status" value="1"/>
</dbReference>
<dbReference type="RefSeq" id="WP_045029310.1">
    <property type="nucleotide sequence ID" value="NZ_JRHC01000002.1"/>
</dbReference>
<accession>A0A0D8JCQ4</accession>
<name>A0A0D8JCQ4_9BACT</name>
<protein>
    <submittedName>
        <fullName evidence="2">DNA-binding protein</fullName>
    </submittedName>
</protein>
<dbReference type="InterPro" id="IPR010982">
    <property type="entry name" value="Lambda_DNA-bd_dom_sf"/>
</dbReference>
<dbReference type="InterPro" id="IPR001387">
    <property type="entry name" value="Cro/C1-type_HTH"/>
</dbReference>
<gene>
    <name evidence="2" type="ORF">LH29_10725</name>
</gene>
<evidence type="ECO:0000313" key="3">
    <source>
        <dbReference type="Proteomes" id="UP000032544"/>
    </source>
</evidence>
<keyword evidence="2" id="KW-0238">DNA-binding</keyword>
<dbReference type="Gene3D" id="1.10.260.40">
    <property type="entry name" value="lambda repressor-like DNA-binding domains"/>
    <property type="match status" value="1"/>
</dbReference>
<evidence type="ECO:0000259" key="1">
    <source>
        <dbReference type="PROSITE" id="PS50943"/>
    </source>
</evidence>
<dbReference type="STRING" id="1544798.LH29_10725"/>
<dbReference type="AlphaFoldDB" id="A0A0D8JCQ4"/>
<proteinExistence type="predicted"/>
<comment type="caution">
    <text evidence="2">The sequence shown here is derived from an EMBL/GenBank/DDBJ whole genome shotgun (WGS) entry which is preliminary data.</text>
</comment>